<name>A0A0E0FBU5_9ORYZ</name>
<feature type="region of interest" description="Disordered" evidence="1">
    <location>
        <begin position="102"/>
        <end position="153"/>
    </location>
</feature>
<feature type="compositionally biased region" description="Basic and acidic residues" evidence="1">
    <location>
        <begin position="116"/>
        <end position="141"/>
    </location>
</feature>
<proteinExistence type="predicted"/>
<reference evidence="2" key="1">
    <citation type="submission" date="2015-04" db="UniProtKB">
        <authorList>
            <consortium name="EnsemblPlants"/>
        </authorList>
    </citation>
    <scope>IDENTIFICATION</scope>
</reference>
<dbReference type="Proteomes" id="UP000008021">
    <property type="component" value="Chromosome 12"/>
</dbReference>
<organism evidence="2">
    <name type="scientific">Oryza meridionalis</name>
    <dbReference type="NCBI Taxonomy" id="40149"/>
    <lineage>
        <taxon>Eukaryota</taxon>
        <taxon>Viridiplantae</taxon>
        <taxon>Streptophyta</taxon>
        <taxon>Embryophyta</taxon>
        <taxon>Tracheophyta</taxon>
        <taxon>Spermatophyta</taxon>
        <taxon>Magnoliopsida</taxon>
        <taxon>Liliopsida</taxon>
        <taxon>Poales</taxon>
        <taxon>Poaceae</taxon>
        <taxon>BOP clade</taxon>
        <taxon>Oryzoideae</taxon>
        <taxon>Oryzeae</taxon>
        <taxon>Oryzinae</taxon>
        <taxon>Oryza</taxon>
    </lineage>
</organism>
<evidence type="ECO:0000256" key="1">
    <source>
        <dbReference type="SAM" id="MobiDB-lite"/>
    </source>
</evidence>
<evidence type="ECO:0000313" key="3">
    <source>
        <dbReference type="Proteomes" id="UP000008021"/>
    </source>
</evidence>
<dbReference type="HOGENOM" id="CLU_1621628_0_0_1"/>
<feature type="region of interest" description="Disordered" evidence="1">
    <location>
        <begin position="1"/>
        <end position="38"/>
    </location>
</feature>
<dbReference type="Gramene" id="OMERI12G07530.1">
    <property type="protein sequence ID" value="OMERI12G07530.1"/>
    <property type="gene ID" value="OMERI12G07530"/>
</dbReference>
<protein>
    <submittedName>
        <fullName evidence="2">Uncharacterized protein</fullName>
    </submittedName>
</protein>
<sequence>MAARSHPPKPTAAASLPAGSGGGDGAIATAVGPPLPSLPQSGLQIWRREGAPTIRRLLLPSHHLPPLHLYTIRRHHACPPAPAGSSGRAGAAAPARLAPLIGRRASPPAPAGPPLHTEKWRSGEKWRKGERSQVKWRKGESEASLISSGDGPHREKKYLLWLGL</sequence>
<keyword evidence="3" id="KW-1185">Reference proteome</keyword>
<feature type="compositionally biased region" description="Low complexity" evidence="1">
    <location>
        <begin position="26"/>
        <end position="38"/>
    </location>
</feature>
<evidence type="ECO:0000313" key="2">
    <source>
        <dbReference type="EnsemblPlants" id="OMERI12G07530.1"/>
    </source>
</evidence>
<dbReference type="EnsemblPlants" id="OMERI12G07530.1">
    <property type="protein sequence ID" value="OMERI12G07530.1"/>
    <property type="gene ID" value="OMERI12G07530"/>
</dbReference>
<dbReference type="AlphaFoldDB" id="A0A0E0FBU5"/>
<reference evidence="2" key="2">
    <citation type="submission" date="2018-05" db="EMBL/GenBank/DDBJ databases">
        <title>OmerRS3 (Oryza meridionalis Reference Sequence Version 3).</title>
        <authorList>
            <person name="Zhang J."/>
            <person name="Kudrna D."/>
            <person name="Lee S."/>
            <person name="Talag J."/>
            <person name="Welchert J."/>
            <person name="Wing R.A."/>
        </authorList>
    </citation>
    <scope>NUCLEOTIDE SEQUENCE [LARGE SCALE GENOMIC DNA]</scope>
    <source>
        <strain evidence="2">cv. OR44</strain>
    </source>
</reference>
<accession>A0A0E0FBU5</accession>